<sequence length="229" mass="25385">MMPKSFISEEASIDPKHNREESIGWRQKPPTQGWSVKIIPVQKVRTWPAGVDTLPKFAVDGSAVRREETSDKDIGSLIRTFSVGPSKVNMVVPSNVDFLEPKVIEFITPTRTTQAPFRISVNPRGHNSASIGVRPSAAVISPEPSFTLANRPPPMPQPPVPYLPPAASQQCGVAPHFKPCVTSQQASHEEKMQGVIHLVKTKSSYSEASLNKLRQYVWYEFCPQDSELE</sequence>
<dbReference type="EMBL" id="JOJR01000120">
    <property type="protein sequence ID" value="RCN44782.1"/>
    <property type="molecule type" value="Genomic_DNA"/>
</dbReference>
<name>A0A368GK76_ANCCA</name>
<protein>
    <submittedName>
        <fullName evidence="2">Uncharacterized protein</fullName>
    </submittedName>
</protein>
<proteinExistence type="predicted"/>
<dbReference type="OrthoDB" id="5872752at2759"/>
<feature type="region of interest" description="Disordered" evidence="1">
    <location>
        <begin position="1"/>
        <end position="30"/>
    </location>
</feature>
<evidence type="ECO:0000256" key="1">
    <source>
        <dbReference type="SAM" id="MobiDB-lite"/>
    </source>
</evidence>
<keyword evidence="3" id="KW-1185">Reference proteome</keyword>
<dbReference type="AlphaFoldDB" id="A0A368GK76"/>
<reference evidence="2 3" key="1">
    <citation type="submission" date="2014-10" db="EMBL/GenBank/DDBJ databases">
        <title>Draft genome of the hookworm Ancylostoma caninum.</title>
        <authorList>
            <person name="Mitreva M."/>
        </authorList>
    </citation>
    <scope>NUCLEOTIDE SEQUENCE [LARGE SCALE GENOMIC DNA]</scope>
    <source>
        <strain evidence="2 3">Baltimore</strain>
    </source>
</reference>
<evidence type="ECO:0000313" key="3">
    <source>
        <dbReference type="Proteomes" id="UP000252519"/>
    </source>
</evidence>
<feature type="compositionally biased region" description="Basic and acidic residues" evidence="1">
    <location>
        <begin position="13"/>
        <end position="23"/>
    </location>
</feature>
<dbReference type="Proteomes" id="UP000252519">
    <property type="component" value="Unassembled WGS sequence"/>
</dbReference>
<organism evidence="2 3">
    <name type="scientific">Ancylostoma caninum</name>
    <name type="common">Dog hookworm</name>
    <dbReference type="NCBI Taxonomy" id="29170"/>
    <lineage>
        <taxon>Eukaryota</taxon>
        <taxon>Metazoa</taxon>
        <taxon>Ecdysozoa</taxon>
        <taxon>Nematoda</taxon>
        <taxon>Chromadorea</taxon>
        <taxon>Rhabditida</taxon>
        <taxon>Rhabditina</taxon>
        <taxon>Rhabditomorpha</taxon>
        <taxon>Strongyloidea</taxon>
        <taxon>Ancylostomatidae</taxon>
        <taxon>Ancylostomatinae</taxon>
        <taxon>Ancylostoma</taxon>
    </lineage>
</organism>
<accession>A0A368GK76</accession>
<comment type="caution">
    <text evidence="2">The sequence shown here is derived from an EMBL/GenBank/DDBJ whole genome shotgun (WGS) entry which is preliminary data.</text>
</comment>
<evidence type="ECO:0000313" key="2">
    <source>
        <dbReference type="EMBL" id="RCN44782.1"/>
    </source>
</evidence>
<gene>
    <name evidence="2" type="ORF">ANCCAN_09221</name>
</gene>